<sequence>MSSRGRRGRGRPPRTPSLSRKPQNIRKPKSMTGGDSDSRSSTPVSGISGTPNLRPRSRLSGRNTPREPIPKPIATRVVYDDDSDEEEHKFETASFAGSDHDSDTLKESEDEFAPESDVEHASDWSEESVHSSGQRKLLYPRRPPTPEFIDESEIPPMTLPPSATDLIIEGEHLLKAMAIYEVLRQFRINIRLSPFRFEDFCAALVCEDQSLLLGEVHSMLLKVLFREEDASNTTFCPQDTKDSINVGFYFLDGMTWYECVRAYLDSDGSRDFRSALPALGNTDYTKVSLSERLQILQTLTDLFLSSNSVRETIINEGNIQYDDHCRNCYRLGDLLCCETCSAVYHLGCVDPPLENVPDDDWLCNICRAHQVEGVIDCISDAERAGLLCRQEPLGFDRYHRKYYFIIRRLVVYV</sequence>
<dbReference type="AlphaFoldDB" id="R7TE15"/>
<keyword evidence="5" id="KW-0539">Nucleus</keyword>
<evidence type="ECO:0000259" key="8">
    <source>
        <dbReference type="PROSITE" id="PS50016"/>
    </source>
</evidence>
<organism evidence="10">
    <name type="scientific">Capitella teleta</name>
    <name type="common">Polychaete worm</name>
    <dbReference type="NCBI Taxonomy" id="283909"/>
    <lineage>
        <taxon>Eukaryota</taxon>
        <taxon>Metazoa</taxon>
        <taxon>Spiralia</taxon>
        <taxon>Lophotrochozoa</taxon>
        <taxon>Annelida</taxon>
        <taxon>Polychaeta</taxon>
        <taxon>Sedentaria</taxon>
        <taxon>Scolecida</taxon>
        <taxon>Capitellidae</taxon>
        <taxon>Capitella</taxon>
    </lineage>
</organism>
<dbReference type="STRING" id="283909.R7TE15"/>
<evidence type="ECO:0000256" key="2">
    <source>
        <dbReference type="ARBA" id="ARBA00022723"/>
    </source>
</evidence>
<keyword evidence="2" id="KW-0479">Metal-binding</keyword>
<dbReference type="Gene3D" id="3.30.40.10">
    <property type="entry name" value="Zinc/RING finger domain, C3HC4 (zinc finger)"/>
    <property type="match status" value="1"/>
</dbReference>
<evidence type="ECO:0000313" key="12">
    <source>
        <dbReference type="Proteomes" id="UP000014760"/>
    </source>
</evidence>
<dbReference type="InterPro" id="IPR019787">
    <property type="entry name" value="Znf_PHD-finger"/>
</dbReference>
<evidence type="ECO:0000256" key="7">
    <source>
        <dbReference type="SAM" id="MobiDB-lite"/>
    </source>
</evidence>
<evidence type="ECO:0008006" key="13">
    <source>
        <dbReference type="Google" id="ProtNLM"/>
    </source>
</evidence>
<reference evidence="11" key="3">
    <citation type="submission" date="2015-06" db="UniProtKB">
        <authorList>
            <consortium name="EnsemblMetazoa"/>
        </authorList>
    </citation>
    <scope>IDENTIFICATION</scope>
</reference>
<dbReference type="FunFam" id="3.30.40.10:FF:000036">
    <property type="entry name" value="nucleosome-remodeling factor subunit BPTF isoform X1"/>
    <property type="match status" value="1"/>
</dbReference>
<reference evidence="10 12" key="2">
    <citation type="journal article" date="2013" name="Nature">
        <title>Insights into bilaterian evolution from three spiralian genomes.</title>
        <authorList>
            <person name="Simakov O."/>
            <person name="Marletaz F."/>
            <person name="Cho S.J."/>
            <person name="Edsinger-Gonzales E."/>
            <person name="Havlak P."/>
            <person name="Hellsten U."/>
            <person name="Kuo D.H."/>
            <person name="Larsson T."/>
            <person name="Lv J."/>
            <person name="Arendt D."/>
            <person name="Savage R."/>
            <person name="Osoegawa K."/>
            <person name="de Jong P."/>
            <person name="Grimwood J."/>
            <person name="Chapman J.A."/>
            <person name="Shapiro H."/>
            <person name="Aerts A."/>
            <person name="Otillar R.P."/>
            <person name="Terry A.Y."/>
            <person name="Boore J.L."/>
            <person name="Grigoriev I.V."/>
            <person name="Lindberg D.R."/>
            <person name="Seaver E.C."/>
            <person name="Weisblat D.A."/>
            <person name="Putnam N.H."/>
            <person name="Rokhsar D.S."/>
        </authorList>
    </citation>
    <scope>NUCLEOTIDE SEQUENCE</scope>
    <source>
        <strain evidence="10 12">I ESC-2004</strain>
    </source>
</reference>
<evidence type="ECO:0000313" key="10">
    <source>
        <dbReference type="EMBL" id="ELT92003.1"/>
    </source>
</evidence>
<dbReference type="Pfam" id="PF15612">
    <property type="entry name" value="WHIM1"/>
    <property type="match status" value="1"/>
</dbReference>
<dbReference type="SMART" id="SM00249">
    <property type="entry name" value="PHD"/>
    <property type="match status" value="1"/>
</dbReference>
<dbReference type="PROSITE" id="PS01359">
    <property type="entry name" value="ZF_PHD_1"/>
    <property type="match status" value="1"/>
</dbReference>
<dbReference type="GO" id="GO:0006357">
    <property type="term" value="P:regulation of transcription by RNA polymerase II"/>
    <property type="evidence" value="ECO:0007669"/>
    <property type="project" value="InterPro"/>
</dbReference>
<dbReference type="Pfam" id="PF02791">
    <property type="entry name" value="DDT"/>
    <property type="match status" value="1"/>
</dbReference>
<name>R7TE15_CAPTE</name>
<feature type="compositionally biased region" description="Basic and acidic residues" evidence="7">
    <location>
        <begin position="98"/>
        <end position="107"/>
    </location>
</feature>
<feature type="domain" description="DDT" evidence="9">
    <location>
        <begin position="170"/>
        <end position="230"/>
    </location>
</feature>
<keyword evidence="12" id="KW-1185">Reference proteome</keyword>
<dbReference type="PANTHER" id="PTHR45975">
    <property type="entry name" value="NUCLEOSOME-REMODELING FACTOR SUBUNIT BPTF"/>
    <property type="match status" value="1"/>
</dbReference>
<evidence type="ECO:0000256" key="5">
    <source>
        <dbReference type="ARBA" id="ARBA00023242"/>
    </source>
</evidence>
<dbReference type="InterPro" id="IPR019786">
    <property type="entry name" value="Zinc_finger_PHD-type_CS"/>
</dbReference>
<dbReference type="InterPro" id="IPR018501">
    <property type="entry name" value="DDT_dom"/>
</dbReference>
<keyword evidence="3 6" id="KW-0863">Zinc-finger</keyword>
<dbReference type="PANTHER" id="PTHR45975:SF2">
    <property type="entry name" value="NUCLEOSOME-REMODELING FACTOR SUBUNIT BPTF"/>
    <property type="match status" value="1"/>
</dbReference>
<evidence type="ECO:0000256" key="6">
    <source>
        <dbReference type="PROSITE-ProRule" id="PRU00146"/>
    </source>
</evidence>
<dbReference type="GO" id="GO:0008270">
    <property type="term" value="F:zinc ion binding"/>
    <property type="evidence" value="ECO:0007669"/>
    <property type="project" value="UniProtKB-KW"/>
</dbReference>
<dbReference type="Pfam" id="PF00628">
    <property type="entry name" value="PHD"/>
    <property type="match status" value="1"/>
</dbReference>
<dbReference type="PROSITE" id="PS50827">
    <property type="entry name" value="DDT"/>
    <property type="match status" value="1"/>
</dbReference>
<comment type="subcellular location">
    <subcellularLocation>
        <location evidence="1">Nucleus</location>
    </subcellularLocation>
</comment>
<evidence type="ECO:0000259" key="9">
    <source>
        <dbReference type="PROSITE" id="PS50827"/>
    </source>
</evidence>
<keyword evidence="4" id="KW-0862">Zinc</keyword>
<evidence type="ECO:0000256" key="4">
    <source>
        <dbReference type="ARBA" id="ARBA00022833"/>
    </source>
</evidence>
<dbReference type="GO" id="GO:0016589">
    <property type="term" value="C:NURF complex"/>
    <property type="evidence" value="ECO:0007669"/>
    <property type="project" value="InterPro"/>
</dbReference>
<dbReference type="PROSITE" id="PS50016">
    <property type="entry name" value="ZF_PHD_2"/>
    <property type="match status" value="1"/>
</dbReference>
<dbReference type="SUPFAM" id="SSF57903">
    <property type="entry name" value="FYVE/PHD zinc finger"/>
    <property type="match status" value="1"/>
</dbReference>
<feature type="compositionally biased region" description="Basic residues" evidence="7">
    <location>
        <begin position="1"/>
        <end position="12"/>
    </location>
</feature>
<dbReference type="InterPro" id="IPR013083">
    <property type="entry name" value="Znf_RING/FYVE/PHD"/>
</dbReference>
<dbReference type="OrthoDB" id="784962at2759"/>
<dbReference type="InterPro" id="IPR011011">
    <property type="entry name" value="Znf_FYVE_PHD"/>
</dbReference>
<dbReference type="EMBL" id="KB310300">
    <property type="protein sequence ID" value="ELT92003.1"/>
    <property type="molecule type" value="Genomic_DNA"/>
</dbReference>
<evidence type="ECO:0000256" key="3">
    <source>
        <dbReference type="ARBA" id="ARBA00022771"/>
    </source>
</evidence>
<dbReference type="InterPro" id="IPR038028">
    <property type="entry name" value="BPTF"/>
</dbReference>
<dbReference type="InterPro" id="IPR001965">
    <property type="entry name" value="Znf_PHD"/>
</dbReference>
<reference evidence="12" key="1">
    <citation type="submission" date="2012-12" db="EMBL/GenBank/DDBJ databases">
        <authorList>
            <person name="Hellsten U."/>
            <person name="Grimwood J."/>
            <person name="Chapman J.A."/>
            <person name="Shapiro H."/>
            <person name="Aerts A."/>
            <person name="Otillar R.P."/>
            <person name="Terry A.Y."/>
            <person name="Boore J.L."/>
            <person name="Simakov O."/>
            <person name="Marletaz F."/>
            <person name="Cho S.-J."/>
            <person name="Edsinger-Gonzales E."/>
            <person name="Havlak P."/>
            <person name="Kuo D.-H."/>
            <person name="Larsson T."/>
            <person name="Lv J."/>
            <person name="Arendt D."/>
            <person name="Savage R."/>
            <person name="Osoegawa K."/>
            <person name="de Jong P."/>
            <person name="Lindberg D.R."/>
            <person name="Seaver E.C."/>
            <person name="Weisblat D.A."/>
            <person name="Putnam N.H."/>
            <person name="Grigoriev I.V."/>
            <person name="Rokhsar D.S."/>
        </authorList>
    </citation>
    <scope>NUCLEOTIDE SEQUENCE</scope>
    <source>
        <strain evidence="12">I ESC-2004</strain>
    </source>
</reference>
<protein>
    <recommendedName>
        <fullName evidence="13">PHD-type domain-containing protein</fullName>
    </recommendedName>
</protein>
<dbReference type="GO" id="GO:0000978">
    <property type="term" value="F:RNA polymerase II cis-regulatory region sequence-specific DNA binding"/>
    <property type="evidence" value="ECO:0007669"/>
    <property type="project" value="TreeGrafter"/>
</dbReference>
<proteinExistence type="predicted"/>
<evidence type="ECO:0000313" key="11">
    <source>
        <dbReference type="EnsemblMetazoa" id="CapteP190746"/>
    </source>
</evidence>
<feature type="compositionally biased region" description="Polar residues" evidence="7">
    <location>
        <begin position="33"/>
        <end position="51"/>
    </location>
</feature>
<dbReference type="Proteomes" id="UP000014760">
    <property type="component" value="Unassembled WGS sequence"/>
</dbReference>
<dbReference type="EnsemblMetazoa" id="CapteT190746">
    <property type="protein sequence ID" value="CapteP190746"/>
    <property type="gene ID" value="CapteG190746"/>
</dbReference>
<feature type="compositionally biased region" description="Basic and acidic residues" evidence="7">
    <location>
        <begin position="117"/>
        <end position="129"/>
    </location>
</feature>
<dbReference type="CDD" id="cd15559">
    <property type="entry name" value="PHD1_BPTF"/>
    <property type="match status" value="1"/>
</dbReference>
<feature type="domain" description="PHD-type" evidence="8">
    <location>
        <begin position="322"/>
        <end position="369"/>
    </location>
</feature>
<dbReference type="OMA" id="IAEMHIM"/>
<dbReference type="HOGENOM" id="CLU_047500_0_0_1"/>
<dbReference type="InterPro" id="IPR028942">
    <property type="entry name" value="WHIM1_dom"/>
</dbReference>
<accession>R7TE15</accession>
<feature type="region of interest" description="Disordered" evidence="7">
    <location>
        <begin position="1"/>
        <end position="141"/>
    </location>
</feature>
<dbReference type="SMART" id="SM00571">
    <property type="entry name" value="DDT"/>
    <property type="match status" value="1"/>
</dbReference>
<gene>
    <name evidence="10" type="ORF">CAPTEDRAFT_190746</name>
</gene>
<dbReference type="EMBL" id="AMQN01013562">
    <property type="status" value="NOT_ANNOTATED_CDS"/>
    <property type="molecule type" value="Genomic_DNA"/>
</dbReference>
<evidence type="ECO:0000256" key="1">
    <source>
        <dbReference type="ARBA" id="ARBA00004123"/>
    </source>
</evidence>